<dbReference type="PANTHER" id="PTHR43899">
    <property type="entry name" value="RH59310P"/>
    <property type="match status" value="1"/>
</dbReference>
<dbReference type="GO" id="GO:0016491">
    <property type="term" value="F:oxidoreductase activity"/>
    <property type="evidence" value="ECO:0007669"/>
    <property type="project" value="UniProtKB-KW"/>
</dbReference>
<evidence type="ECO:0000256" key="2">
    <source>
        <dbReference type="ARBA" id="ARBA00023002"/>
    </source>
</evidence>
<sequence>MGDFAERYGPVAVVTGASSGIGRSFAVQLAGRGLDVVLVARREDRLRALAAELRDAHGVSVTVLPADLADPGAAGEILEAVAPLDVGLLVSNAGFGVKGTFGEGDAAALAAMLMVNCQAPTQLAHGLAPRLRRRGRGGVLFTSSVEGLMGCPYSAGYSATKAYVNALGEALWAELSPAGVDVLTLCPGATDTEAPLLQGVDPTTLQHLMSPDEVAHAALEHLGGGPTHIPSAHYRNLFDTLLAMPRRDALAAMARSMGK</sequence>
<protein>
    <submittedName>
        <fullName evidence="3">SDR family NAD(P)-dependent oxidoreductase</fullName>
    </submittedName>
</protein>
<comment type="similarity">
    <text evidence="1">Belongs to the short-chain dehydrogenases/reductases (SDR) family.</text>
</comment>
<name>A0A370B5K0_9ACTN</name>
<dbReference type="SUPFAM" id="SSF51735">
    <property type="entry name" value="NAD(P)-binding Rossmann-fold domains"/>
    <property type="match status" value="1"/>
</dbReference>
<dbReference type="EMBL" id="QQNA01000119">
    <property type="protein sequence ID" value="RDG37088.1"/>
    <property type="molecule type" value="Genomic_DNA"/>
</dbReference>
<evidence type="ECO:0000313" key="3">
    <source>
        <dbReference type="EMBL" id="RDG37088.1"/>
    </source>
</evidence>
<dbReference type="InterPro" id="IPR002347">
    <property type="entry name" value="SDR_fam"/>
</dbReference>
<keyword evidence="4" id="KW-1185">Reference proteome</keyword>
<dbReference type="PRINTS" id="PR00081">
    <property type="entry name" value="GDHRDH"/>
</dbReference>
<organism evidence="3 4">
    <name type="scientific">Streptomyces corynorhini</name>
    <dbReference type="NCBI Taxonomy" id="2282652"/>
    <lineage>
        <taxon>Bacteria</taxon>
        <taxon>Bacillati</taxon>
        <taxon>Actinomycetota</taxon>
        <taxon>Actinomycetes</taxon>
        <taxon>Kitasatosporales</taxon>
        <taxon>Streptomycetaceae</taxon>
        <taxon>Streptomyces</taxon>
    </lineage>
</organism>
<dbReference type="InterPro" id="IPR051019">
    <property type="entry name" value="VLCFA-Steroid_DH"/>
</dbReference>
<dbReference type="Proteomes" id="UP000253741">
    <property type="component" value="Unassembled WGS sequence"/>
</dbReference>
<dbReference type="PANTHER" id="PTHR43899:SF13">
    <property type="entry name" value="RH59310P"/>
    <property type="match status" value="1"/>
</dbReference>
<evidence type="ECO:0000313" key="4">
    <source>
        <dbReference type="Proteomes" id="UP000253741"/>
    </source>
</evidence>
<dbReference type="AlphaFoldDB" id="A0A370B5K0"/>
<keyword evidence="2" id="KW-0560">Oxidoreductase</keyword>
<dbReference type="Pfam" id="PF00106">
    <property type="entry name" value="adh_short"/>
    <property type="match status" value="1"/>
</dbReference>
<comment type="caution">
    <text evidence="3">The sequence shown here is derived from an EMBL/GenBank/DDBJ whole genome shotgun (WGS) entry which is preliminary data.</text>
</comment>
<dbReference type="RefSeq" id="WP_114624546.1">
    <property type="nucleotide sequence ID" value="NZ_QQNA01000119.1"/>
</dbReference>
<dbReference type="PIRSF" id="PIRSF000126">
    <property type="entry name" value="11-beta-HSD1"/>
    <property type="match status" value="1"/>
</dbReference>
<dbReference type="InterPro" id="IPR036291">
    <property type="entry name" value="NAD(P)-bd_dom_sf"/>
</dbReference>
<proteinExistence type="inferred from homology"/>
<dbReference type="OrthoDB" id="9797538at2"/>
<accession>A0A370B5K0</accession>
<reference evidence="3 4" key="1">
    <citation type="submission" date="2018-07" db="EMBL/GenBank/DDBJ databases">
        <title>Streptomyces species from bats.</title>
        <authorList>
            <person name="Dunlap C."/>
        </authorList>
    </citation>
    <scope>NUCLEOTIDE SEQUENCE [LARGE SCALE GENOMIC DNA]</scope>
    <source>
        <strain evidence="3 4">AC230</strain>
    </source>
</reference>
<evidence type="ECO:0000256" key="1">
    <source>
        <dbReference type="ARBA" id="ARBA00006484"/>
    </source>
</evidence>
<dbReference type="Gene3D" id="3.40.50.720">
    <property type="entry name" value="NAD(P)-binding Rossmann-like Domain"/>
    <property type="match status" value="1"/>
</dbReference>
<gene>
    <name evidence="3" type="ORF">DVH02_16270</name>
</gene>